<dbReference type="InterPro" id="IPR037069">
    <property type="entry name" value="AcylCoA_DH/ox_N_sf"/>
</dbReference>
<dbReference type="GO" id="GO:0003995">
    <property type="term" value="F:acyl-CoA dehydrogenase activity"/>
    <property type="evidence" value="ECO:0007669"/>
    <property type="project" value="TreeGrafter"/>
</dbReference>
<dbReference type="EMBL" id="MN807450">
    <property type="protein sequence ID" value="QID57573.1"/>
    <property type="molecule type" value="Genomic_DNA"/>
</dbReference>
<dbReference type="Gene3D" id="1.10.540.10">
    <property type="entry name" value="Acyl-CoA dehydrogenase/oxidase, N-terminal domain"/>
    <property type="match status" value="1"/>
</dbReference>
<dbReference type="InterPro" id="IPR046373">
    <property type="entry name" value="Acyl-CoA_Oxase/DH_mid-dom_sf"/>
</dbReference>
<feature type="domain" description="Acyl-CoA dehydrogenase C-terminal" evidence="4">
    <location>
        <begin position="245"/>
        <end position="370"/>
    </location>
</feature>
<comment type="similarity">
    <text evidence="2">Belongs to the HpaH/HsaA monooxygenase family.</text>
</comment>
<reference evidence="5" key="1">
    <citation type="journal article" date="2020" name="Microbiol. Res.">
        <title>Pantoea Natural Product 3 is encoded by an eight-gene biosynthetic gene cluster and exhibits antimicrobial activity against multi-drug resistant Acinetobacter baumannii and Pseudomonas aeruginosa.</title>
        <authorList>
            <person name="Williams A.N."/>
            <person name="Stavrinides J."/>
        </authorList>
    </citation>
    <scope>NUCLEOTIDE SEQUENCE</scope>
    <source>
        <strain evidence="5">SN01080</strain>
    </source>
</reference>
<proteinExistence type="inferred from homology"/>
<dbReference type="AlphaFoldDB" id="A0A6G6C007"/>
<dbReference type="GO" id="GO:0050660">
    <property type="term" value="F:flavin adenine dinucleotide binding"/>
    <property type="evidence" value="ECO:0007669"/>
    <property type="project" value="InterPro"/>
</dbReference>
<dbReference type="SUPFAM" id="SSF56645">
    <property type="entry name" value="Acyl-CoA dehydrogenase NM domain-like"/>
    <property type="match status" value="1"/>
</dbReference>
<feature type="domain" description="Acyl-CoA dehydrogenase/oxidase N-terminal" evidence="3">
    <location>
        <begin position="27"/>
        <end position="95"/>
    </location>
</feature>
<dbReference type="PIRSF" id="PIRSF016578">
    <property type="entry name" value="HsaA"/>
    <property type="match status" value="1"/>
</dbReference>
<evidence type="ECO:0000259" key="4">
    <source>
        <dbReference type="Pfam" id="PF08028"/>
    </source>
</evidence>
<evidence type="ECO:0000256" key="2">
    <source>
        <dbReference type="ARBA" id="ARBA00049661"/>
    </source>
</evidence>
<organism evidence="5">
    <name type="scientific">Enterobacter agglomerans</name>
    <name type="common">Erwinia herbicola</name>
    <name type="synonym">Pantoea agglomerans</name>
    <dbReference type="NCBI Taxonomy" id="549"/>
    <lineage>
        <taxon>Bacteria</taxon>
        <taxon>Pseudomonadati</taxon>
        <taxon>Pseudomonadota</taxon>
        <taxon>Gammaproteobacteria</taxon>
        <taxon>Enterobacterales</taxon>
        <taxon>Erwiniaceae</taxon>
        <taxon>Pantoea</taxon>
        <taxon>Pantoea agglomerans group</taxon>
    </lineage>
</organism>
<evidence type="ECO:0000256" key="1">
    <source>
        <dbReference type="ARBA" id="ARBA00023002"/>
    </source>
</evidence>
<dbReference type="Pfam" id="PF08028">
    <property type="entry name" value="Acyl-CoA_dh_2"/>
    <property type="match status" value="1"/>
</dbReference>
<accession>A0A6G6C007</accession>
<dbReference type="GO" id="GO:0005737">
    <property type="term" value="C:cytoplasm"/>
    <property type="evidence" value="ECO:0007669"/>
    <property type="project" value="TreeGrafter"/>
</dbReference>
<dbReference type="Gene3D" id="1.20.140.10">
    <property type="entry name" value="Butyryl-CoA Dehydrogenase, subunit A, domain 3"/>
    <property type="match status" value="1"/>
</dbReference>
<dbReference type="InterPro" id="IPR036250">
    <property type="entry name" value="AcylCo_DH-like_C"/>
</dbReference>
<keyword evidence="1" id="KW-0560">Oxidoreductase</keyword>
<dbReference type="InterPro" id="IPR013786">
    <property type="entry name" value="AcylCoA_DH/ox_N"/>
</dbReference>
<dbReference type="InterPro" id="IPR050741">
    <property type="entry name" value="Acyl-CoA_dehydrogenase"/>
</dbReference>
<dbReference type="GO" id="GO:0033539">
    <property type="term" value="P:fatty acid beta-oxidation using acyl-CoA dehydrogenase"/>
    <property type="evidence" value="ECO:0007669"/>
    <property type="project" value="TreeGrafter"/>
</dbReference>
<protein>
    <submittedName>
        <fullName evidence="5">Acyl-coA dehydrogenase</fullName>
    </submittedName>
</protein>
<dbReference type="Pfam" id="PF02771">
    <property type="entry name" value="Acyl-CoA_dh_N"/>
    <property type="match status" value="1"/>
</dbReference>
<sequence>MSYIQRPLKPEVQDQLINVEPLHQIINEYRDKGDKDRRTPAAVMDALMEAGVHRIWVSKAFGGAHLSLPSGMALIESIARQDASVAWQMGVQGALSRLSDYLPESSARHIFQDHSRLIVGVVAPSGKAERVGGGFLLKGRWSFASGSAHADWLACAAVVTEKGQPVMTDAGPLTQMLFVPKKDYRLMDDWYTTGLRGTGSNSFEVNDVFVPYEFTIPGPDLLAPPPERPSRAFGIGYYDFGPFTSAPTTLGIAQDALESFREMAVSKVPLGGKTPLRQSHTVHEKIGYAWSLLLSSRLLIENAASHAIQDGYSGQRLSALIRLSASTTARNAKKIVDIVHTLSGATSVYEGDRLEKCFRDINTAVKHITLAPASIEMVGQFIMEEELLIRR</sequence>
<dbReference type="PANTHER" id="PTHR48083:SF5">
    <property type="entry name" value="NRGC PROTEIN"/>
    <property type="match status" value="1"/>
</dbReference>
<name>A0A6G6C007_ENTAG</name>
<dbReference type="InterPro" id="IPR013107">
    <property type="entry name" value="Acyl-CoA_DH_C"/>
</dbReference>
<dbReference type="SUPFAM" id="SSF47203">
    <property type="entry name" value="Acyl-CoA dehydrogenase C-terminal domain-like"/>
    <property type="match status" value="1"/>
</dbReference>
<dbReference type="InterPro" id="IPR009100">
    <property type="entry name" value="AcylCoA_DH/oxidase_NM_dom_sf"/>
</dbReference>
<gene>
    <name evidence="5" type="primary">pnp3e</name>
</gene>
<evidence type="ECO:0000313" key="5">
    <source>
        <dbReference type="EMBL" id="QID57573.1"/>
    </source>
</evidence>
<dbReference type="PANTHER" id="PTHR48083">
    <property type="entry name" value="MEDIUM-CHAIN SPECIFIC ACYL-COA DEHYDROGENASE, MITOCHONDRIAL-RELATED"/>
    <property type="match status" value="1"/>
</dbReference>
<dbReference type="Gene3D" id="2.40.110.10">
    <property type="entry name" value="Butyryl-CoA Dehydrogenase, subunit A, domain 2"/>
    <property type="match status" value="1"/>
</dbReference>
<evidence type="ECO:0000259" key="3">
    <source>
        <dbReference type="Pfam" id="PF02771"/>
    </source>
</evidence>